<dbReference type="InterPro" id="IPR003838">
    <property type="entry name" value="ABC3_permease_C"/>
</dbReference>
<evidence type="ECO:0000259" key="7">
    <source>
        <dbReference type="Pfam" id="PF02687"/>
    </source>
</evidence>
<evidence type="ECO:0000256" key="3">
    <source>
        <dbReference type="ARBA" id="ARBA00022692"/>
    </source>
</evidence>
<evidence type="ECO:0000313" key="9">
    <source>
        <dbReference type="Proteomes" id="UP000050360"/>
    </source>
</evidence>
<accession>A0A0P8DYP8</accession>
<keyword evidence="5 6" id="KW-0472">Membrane</keyword>
<sequence>MLQKNLGLKIGDPLIVGEKSFKVSGILDTGTSDDNRIFITMEAAEQISDRSGATLVQVSVLGDIDEVIRYLENEGYKVKKIRQVAQSEKALLDKTQLLISLVAFFVLSASSLTLFSTMVTSVLERSREIGLMKALGCGNGRLAAMFSCRGRGDGRSRRHPRIFCRAFYFLNL</sequence>
<organism evidence="8 9">
    <name type="scientific">Candidatus Methanoperedens nitratireducens</name>
    <dbReference type="NCBI Taxonomy" id="1392998"/>
    <lineage>
        <taxon>Archaea</taxon>
        <taxon>Methanobacteriati</taxon>
        <taxon>Methanobacteriota</taxon>
        <taxon>Stenosarchaea group</taxon>
        <taxon>Methanomicrobia</taxon>
        <taxon>Methanosarcinales</taxon>
        <taxon>ANME-2 cluster</taxon>
        <taxon>Candidatus Methanoperedentaceae</taxon>
        <taxon>Candidatus Methanoperedens</taxon>
    </lineage>
</organism>
<dbReference type="GO" id="GO:0005886">
    <property type="term" value="C:plasma membrane"/>
    <property type="evidence" value="ECO:0007669"/>
    <property type="project" value="UniProtKB-SubCell"/>
</dbReference>
<dbReference type="Proteomes" id="UP000050360">
    <property type="component" value="Unassembled WGS sequence"/>
</dbReference>
<comment type="subcellular location">
    <subcellularLocation>
        <location evidence="1">Cell membrane</location>
        <topology evidence="1">Multi-pass membrane protein</topology>
    </subcellularLocation>
</comment>
<evidence type="ECO:0000256" key="4">
    <source>
        <dbReference type="ARBA" id="ARBA00022989"/>
    </source>
</evidence>
<name>A0A0P8DYP8_9EURY</name>
<evidence type="ECO:0000313" key="8">
    <source>
        <dbReference type="EMBL" id="KPQ42943.1"/>
    </source>
</evidence>
<keyword evidence="3 6" id="KW-0812">Transmembrane</keyword>
<evidence type="ECO:0000256" key="6">
    <source>
        <dbReference type="SAM" id="Phobius"/>
    </source>
</evidence>
<reference evidence="8 9" key="1">
    <citation type="submission" date="2015-09" db="EMBL/GenBank/DDBJ databases">
        <title>A metagenomics-based metabolic model of nitrate-dependent anaerobic oxidation of methane by Methanoperedens-like archaea.</title>
        <authorList>
            <person name="Arshad A."/>
            <person name="Speth D.R."/>
            <person name="De Graaf R.M."/>
            <person name="Op Den Camp H.J."/>
            <person name="Jetten M.S."/>
            <person name="Welte C.U."/>
        </authorList>
    </citation>
    <scope>NUCLEOTIDE SEQUENCE [LARGE SCALE GENOMIC DNA]</scope>
</reference>
<dbReference type="PANTHER" id="PTHR43738:SF2">
    <property type="entry name" value="ABC TRANSPORTER PERMEASE"/>
    <property type="match status" value="1"/>
</dbReference>
<evidence type="ECO:0000256" key="5">
    <source>
        <dbReference type="ARBA" id="ARBA00023136"/>
    </source>
</evidence>
<comment type="caution">
    <text evidence="8">The sequence shown here is derived from an EMBL/GenBank/DDBJ whole genome shotgun (WGS) entry which is preliminary data.</text>
</comment>
<evidence type="ECO:0000256" key="2">
    <source>
        <dbReference type="ARBA" id="ARBA00022475"/>
    </source>
</evidence>
<dbReference type="PANTHER" id="PTHR43738">
    <property type="entry name" value="ABC TRANSPORTER, MEMBRANE PROTEIN"/>
    <property type="match status" value="1"/>
</dbReference>
<protein>
    <submittedName>
        <fullName evidence="8">Putative ABC transport system permease protein</fullName>
    </submittedName>
</protein>
<feature type="domain" description="ABC3 transporter permease C-terminal" evidence="7">
    <location>
        <begin position="101"/>
        <end position="146"/>
    </location>
</feature>
<feature type="transmembrane region" description="Helical" evidence="6">
    <location>
        <begin position="97"/>
        <end position="123"/>
    </location>
</feature>
<keyword evidence="4 6" id="KW-1133">Transmembrane helix</keyword>
<gene>
    <name evidence="8" type="ORF">MPEBLZ_02509</name>
</gene>
<proteinExistence type="predicted"/>
<dbReference type="AlphaFoldDB" id="A0A0P8DYP8"/>
<dbReference type="EMBL" id="LKCM01000193">
    <property type="protein sequence ID" value="KPQ42943.1"/>
    <property type="molecule type" value="Genomic_DNA"/>
</dbReference>
<evidence type="ECO:0000256" key="1">
    <source>
        <dbReference type="ARBA" id="ARBA00004651"/>
    </source>
</evidence>
<keyword evidence="2" id="KW-1003">Cell membrane</keyword>
<dbReference type="Pfam" id="PF02687">
    <property type="entry name" value="FtsX"/>
    <property type="match status" value="1"/>
</dbReference>
<dbReference type="InterPro" id="IPR051125">
    <property type="entry name" value="ABC-4/HrtB_transporter"/>
</dbReference>